<name>A0A8K0NL28_9HYPO</name>
<protein>
    <submittedName>
        <fullName evidence="2">Uncharacterized protein</fullName>
    </submittedName>
</protein>
<dbReference type="Proteomes" id="UP000811619">
    <property type="component" value="Unassembled WGS sequence"/>
</dbReference>
<proteinExistence type="predicted"/>
<organism evidence="2 3">
    <name type="scientific">Claviceps africana</name>
    <dbReference type="NCBI Taxonomy" id="83212"/>
    <lineage>
        <taxon>Eukaryota</taxon>
        <taxon>Fungi</taxon>
        <taxon>Dikarya</taxon>
        <taxon>Ascomycota</taxon>
        <taxon>Pezizomycotina</taxon>
        <taxon>Sordariomycetes</taxon>
        <taxon>Hypocreomycetidae</taxon>
        <taxon>Hypocreales</taxon>
        <taxon>Clavicipitaceae</taxon>
        <taxon>Claviceps</taxon>
    </lineage>
</organism>
<feature type="chain" id="PRO_5035473925" evidence="1">
    <location>
        <begin position="22"/>
        <end position="114"/>
    </location>
</feature>
<reference evidence="2" key="1">
    <citation type="journal article" date="2020" name="bioRxiv">
        <title>Whole genome comparisons of ergot fungi reveals the divergence and evolution of species within the genus Claviceps are the result of varying mechanisms driving genome evolution and host range expansion.</title>
        <authorList>
            <person name="Wyka S.A."/>
            <person name="Mondo S.J."/>
            <person name="Liu M."/>
            <person name="Dettman J."/>
            <person name="Nalam V."/>
            <person name="Broders K.D."/>
        </authorList>
    </citation>
    <scope>NUCLEOTIDE SEQUENCE</scope>
    <source>
        <strain evidence="2">CCC 489</strain>
    </source>
</reference>
<dbReference type="AlphaFoldDB" id="A0A8K0NL28"/>
<evidence type="ECO:0000313" key="2">
    <source>
        <dbReference type="EMBL" id="KAG5929006.1"/>
    </source>
</evidence>
<accession>A0A8K0NL28</accession>
<evidence type="ECO:0000256" key="1">
    <source>
        <dbReference type="SAM" id="SignalP"/>
    </source>
</evidence>
<gene>
    <name evidence="2" type="ORF">E4U42_007433</name>
</gene>
<sequence>MQFSTATLAAVAAIFAGQTLAGSCYDANTNDYRYEGACKWSLNNGFTCGDAAVGSIADTYIFKTTNTAYAVWAVCQLPGGKVNQVTKYCDAQSSTNFWLPCVGGVFSIVYLSKF</sequence>
<evidence type="ECO:0000313" key="3">
    <source>
        <dbReference type="Proteomes" id="UP000811619"/>
    </source>
</evidence>
<feature type="signal peptide" evidence="1">
    <location>
        <begin position="1"/>
        <end position="21"/>
    </location>
</feature>
<keyword evidence="1" id="KW-0732">Signal</keyword>
<comment type="caution">
    <text evidence="2">The sequence shown here is derived from an EMBL/GenBank/DDBJ whole genome shotgun (WGS) entry which is preliminary data.</text>
</comment>
<keyword evidence="3" id="KW-1185">Reference proteome</keyword>
<dbReference type="EMBL" id="SRPY01000085">
    <property type="protein sequence ID" value="KAG5929006.1"/>
    <property type="molecule type" value="Genomic_DNA"/>
</dbReference>